<evidence type="ECO:0000259" key="1">
    <source>
        <dbReference type="Pfam" id="PF12680"/>
    </source>
</evidence>
<evidence type="ECO:0000313" key="3">
    <source>
        <dbReference type="Proteomes" id="UP001431776"/>
    </source>
</evidence>
<dbReference type="Pfam" id="PF12680">
    <property type="entry name" value="SnoaL_2"/>
    <property type="match status" value="1"/>
</dbReference>
<name>A0AAW6U5C3_9BACT</name>
<keyword evidence="3" id="KW-1185">Reference proteome</keyword>
<accession>A0AAW6U5C3</accession>
<dbReference type="EMBL" id="JASCXX010000032">
    <property type="protein sequence ID" value="MDI6451301.1"/>
    <property type="molecule type" value="Genomic_DNA"/>
</dbReference>
<dbReference type="RefSeq" id="WP_349246708.1">
    <property type="nucleotide sequence ID" value="NZ_JASCXX010000032.1"/>
</dbReference>
<dbReference type="AlphaFoldDB" id="A0AAW6U5C3"/>
<proteinExistence type="predicted"/>
<dbReference type="Gene3D" id="3.10.450.50">
    <property type="match status" value="2"/>
</dbReference>
<dbReference type="PANTHER" id="PTHR38436">
    <property type="entry name" value="POLYKETIDE CYCLASE SNOAL-LIKE DOMAIN"/>
    <property type="match status" value="1"/>
</dbReference>
<dbReference type="InterPro" id="IPR032710">
    <property type="entry name" value="NTF2-like_dom_sf"/>
</dbReference>
<organism evidence="2 3">
    <name type="scientific">Anaerobaca lacustris</name>
    <dbReference type="NCBI Taxonomy" id="3044600"/>
    <lineage>
        <taxon>Bacteria</taxon>
        <taxon>Pseudomonadati</taxon>
        <taxon>Planctomycetota</taxon>
        <taxon>Phycisphaerae</taxon>
        <taxon>Sedimentisphaerales</taxon>
        <taxon>Anaerobacaceae</taxon>
        <taxon>Anaerobaca</taxon>
    </lineage>
</organism>
<gene>
    <name evidence="2" type="ORF">QJ522_19725</name>
</gene>
<dbReference type="SUPFAM" id="SSF54427">
    <property type="entry name" value="NTF2-like"/>
    <property type="match status" value="2"/>
</dbReference>
<sequence length="484" mass="53039">MNATRTIVLLSIVGLLVCGAPALGQSPEDLMAVRGAFADALNAHDLDAVVSFLADDFVFDWVGMPTLIVGPAQFRASLEGQYMHSPDWHTDEGRVFATDNVVVVEHAAMGTQTGPLAELPDLEPQGNPWAWYHVDIYEFEGDKIKRLTSYGDTAGVYMSMGVMPVPEMPDFVPSIAVPAHEPTGLSPLEANAEHVRRWNSHDAASMAKIYHADCTVFAGPLGMELDRVAMTAMNEVFFSAFPDVELEIVRTIDLGNGWVLTELLWQATHQGTFFGIPPMGYATENRGVWLVHYTADGLVREGAFYYDNLTLMTQMTTPEWPLDGIWVSTVPTPLGNLVMTTTYVAQDAARTMYSGSLEEINAMPLLAEIYPDADPTPKWAGGHAVKVGRHQYEATYLGYSVKIVDSEIGRTTEFVGLFTVKAYFQLTGPDQLSGHGTGSYYLAAQDANRDGFPDEGEEPVVCVPWEWTGRRLTTMPGCVPTPMP</sequence>
<comment type="caution">
    <text evidence="2">The sequence shown here is derived from an EMBL/GenBank/DDBJ whole genome shotgun (WGS) entry which is preliminary data.</text>
</comment>
<protein>
    <submittedName>
        <fullName evidence="2">Nuclear transport factor 2 family protein</fullName>
    </submittedName>
</protein>
<dbReference type="Pfam" id="PF07366">
    <property type="entry name" value="SnoaL"/>
    <property type="match status" value="1"/>
</dbReference>
<feature type="domain" description="SnoaL-like" evidence="1">
    <location>
        <begin position="36"/>
        <end position="146"/>
    </location>
</feature>
<dbReference type="Proteomes" id="UP001431776">
    <property type="component" value="Unassembled WGS sequence"/>
</dbReference>
<dbReference type="InterPro" id="IPR037401">
    <property type="entry name" value="SnoaL-like"/>
</dbReference>
<reference evidence="2" key="1">
    <citation type="submission" date="2023-05" db="EMBL/GenBank/DDBJ databases">
        <title>Anaerotaeda fermentans gen. nov., sp. nov., a novel anaerobic planctomycete of the new family within the order Sedimentisphaerales isolated from Taman Peninsula, Russia.</title>
        <authorList>
            <person name="Khomyakova M.A."/>
            <person name="Merkel A.Y."/>
            <person name="Slobodkin A.I."/>
        </authorList>
    </citation>
    <scope>NUCLEOTIDE SEQUENCE</scope>
    <source>
        <strain evidence="2">M17dextr</strain>
    </source>
</reference>
<dbReference type="InterPro" id="IPR009959">
    <property type="entry name" value="Cyclase_SnoaL-like"/>
</dbReference>
<dbReference type="PANTHER" id="PTHR38436:SF1">
    <property type="entry name" value="ESTER CYCLASE"/>
    <property type="match status" value="1"/>
</dbReference>
<dbReference type="GO" id="GO:0030638">
    <property type="term" value="P:polyketide metabolic process"/>
    <property type="evidence" value="ECO:0007669"/>
    <property type="project" value="InterPro"/>
</dbReference>
<evidence type="ECO:0000313" key="2">
    <source>
        <dbReference type="EMBL" id="MDI6451301.1"/>
    </source>
</evidence>